<sequence>MMRPLLGLLLVATFCAANAQTSTYDTASVFDPSKLKGPARGTPNEVMVLGTAHLSQLPRVFDPASLDGLLDRLANWHPQIIAIESMSGTLCASMRQYPDRYADTVKTYCWDPTPARAATGLDVPAATREIDAMLAHWPVAPTSAQRRKLASHFLAGGEPASALVQWLRLPEAERHAGDGLDASLVALLEKFHTWHKEDGLIAAPLAARLGLERVVPMDDQSENLPVDDEKAYGDAIAKAWDNPANAKRTRVGTELDAGVGSAAGVMALYRALNDRSLARTVFDADFGAALEEPSGQGYGRVYVGYWETRNLRMAANIREAIGAHPGRRTLVIVGASHKWYLQAYLNQMHDVHIVDIAPMLR</sequence>
<dbReference type="RefSeq" id="WP_258811779.1">
    <property type="nucleotide sequence ID" value="NZ_JANUGU010000003.1"/>
</dbReference>
<dbReference type="EMBL" id="JANUGU010000003">
    <property type="protein sequence ID" value="MCS0658583.1"/>
    <property type="molecule type" value="Genomic_DNA"/>
</dbReference>
<organism evidence="2 3">
    <name type="scientific">Massilia terrae</name>
    <dbReference type="NCBI Taxonomy" id="1811224"/>
    <lineage>
        <taxon>Bacteria</taxon>
        <taxon>Pseudomonadati</taxon>
        <taxon>Pseudomonadota</taxon>
        <taxon>Betaproteobacteria</taxon>
        <taxon>Burkholderiales</taxon>
        <taxon>Oxalobacteraceae</taxon>
        <taxon>Telluria group</taxon>
        <taxon>Massilia</taxon>
    </lineage>
</organism>
<protein>
    <submittedName>
        <fullName evidence="2">DUF5694 domain-containing protein</fullName>
    </submittedName>
</protein>
<evidence type="ECO:0000256" key="1">
    <source>
        <dbReference type="SAM" id="SignalP"/>
    </source>
</evidence>
<proteinExistence type="predicted"/>
<gene>
    <name evidence="2" type="ORF">NX778_10955</name>
</gene>
<keyword evidence="1" id="KW-0732">Signal</keyword>
<keyword evidence="3" id="KW-1185">Reference proteome</keyword>
<feature type="signal peptide" evidence="1">
    <location>
        <begin position="1"/>
        <end position="19"/>
    </location>
</feature>
<dbReference type="Proteomes" id="UP001204621">
    <property type="component" value="Unassembled WGS sequence"/>
</dbReference>
<evidence type="ECO:0000313" key="2">
    <source>
        <dbReference type="EMBL" id="MCS0658583.1"/>
    </source>
</evidence>
<feature type="chain" id="PRO_5045996127" evidence="1">
    <location>
        <begin position="20"/>
        <end position="361"/>
    </location>
</feature>
<comment type="caution">
    <text evidence="2">The sequence shown here is derived from an EMBL/GenBank/DDBJ whole genome shotgun (WGS) entry which is preliminary data.</text>
</comment>
<name>A0ABT2CZR9_9BURK</name>
<dbReference type="InterPro" id="IPR043749">
    <property type="entry name" value="DUF5694"/>
</dbReference>
<reference evidence="2 3" key="1">
    <citation type="submission" date="2022-08" db="EMBL/GenBank/DDBJ databases">
        <title>Reclassification of Massilia species as members of the genera Telluria, Duganella, Pseudoduganella, Mokoshia gen. nov. and Zemynaea gen. nov. using orthogonal and non-orthogonal genome-based approaches.</title>
        <authorList>
            <person name="Bowman J.P."/>
        </authorList>
    </citation>
    <scope>NUCLEOTIDE SEQUENCE [LARGE SCALE GENOMIC DNA]</scope>
    <source>
        <strain evidence="2 3">JCM 31606</strain>
    </source>
</reference>
<dbReference type="Pfam" id="PF18950">
    <property type="entry name" value="DUF5694"/>
    <property type="match status" value="1"/>
</dbReference>
<accession>A0ABT2CZR9</accession>
<evidence type="ECO:0000313" key="3">
    <source>
        <dbReference type="Proteomes" id="UP001204621"/>
    </source>
</evidence>